<sequence>MDIIYQDSSCLALEQALHDEGVGPIDLPFMLLRAITKDFSDTQLIGRGGFGEVYKVCMGYLAPEFLSSNAITFKADIYSLGVIITEILTGHKECTSVDKVLESWTDMFQTLGSHPLLEQVEVCAEIAINCMNDDPSNRPTIQDIISSIDETDARSVTSSSPGGQVITMAGSESSSSRSRSPCASCRMLRQQCTQECVFAPYFPAEEPHKFAIVHKVFGGSNVFKLLQELPAHQRGDAVSSMVYEANVRTRDPVYGCVGAISVLQQQISQLQMQFSMARAEILTLQQQMDVNDSLPSQNSFDRYGNGDLKPDSPPEILSSEDEVEEVSSPMSP</sequence>
<dbReference type="Gene3D" id="1.10.510.10">
    <property type="entry name" value="Transferase(Phosphotransferase) domain 1"/>
    <property type="match status" value="1"/>
</dbReference>
<accession>K7TE93</accession>
<dbReference type="PANTHER" id="PTHR31301:SF213">
    <property type="entry name" value="LOB DOMAIN-CONTAINING PROTEIN"/>
    <property type="match status" value="1"/>
</dbReference>
<comment type="similarity">
    <text evidence="1">Belongs to the LOB domain-containing protein family.</text>
</comment>
<dbReference type="InterPro" id="IPR011009">
    <property type="entry name" value="Kinase-like_dom_sf"/>
</dbReference>
<dbReference type="PROSITE" id="PS50891">
    <property type="entry name" value="LOB"/>
    <property type="match status" value="1"/>
</dbReference>
<organism evidence="2">
    <name type="scientific">Zea mays</name>
    <name type="common">Maize</name>
    <dbReference type="NCBI Taxonomy" id="4577"/>
    <lineage>
        <taxon>Eukaryota</taxon>
        <taxon>Viridiplantae</taxon>
        <taxon>Streptophyta</taxon>
        <taxon>Embryophyta</taxon>
        <taxon>Tracheophyta</taxon>
        <taxon>Spermatophyta</taxon>
        <taxon>Magnoliopsida</taxon>
        <taxon>Liliopsida</taxon>
        <taxon>Poales</taxon>
        <taxon>Poaceae</taxon>
        <taxon>PACMAD clade</taxon>
        <taxon>Panicoideae</taxon>
        <taxon>Andropogonodae</taxon>
        <taxon>Andropogoneae</taxon>
        <taxon>Tripsacinae</taxon>
        <taxon>Zea</taxon>
    </lineage>
</organism>
<dbReference type="SMR" id="K7TE93"/>
<dbReference type="AlphaFoldDB" id="K7TE93"/>
<evidence type="ECO:0000256" key="1">
    <source>
        <dbReference type="ARBA" id="ARBA00005474"/>
    </source>
</evidence>
<dbReference type="SUPFAM" id="SSF56112">
    <property type="entry name" value="Protein kinase-like (PK-like)"/>
    <property type="match status" value="1"/>
</dbReference>
<reference evidence="2" key="1">
    <citation type="submission" date="2015-12" db="EMBL/GenBank/DDBJ databases">
        <title>Update maize B73 reference genome by single molecule sequencing technologies.</title>
        <authorList>
            <consortium name="Maize Genome Sequencing Project"/>
            <person name="Ware D."/>
        </authorList>
    </citation>
    <scope>NUCLEOTIDE SEQUENCE</scope>
    <source>
        <tissue evidence="2">Seedling</tissue>
    </source>
</reference>
<dbReference type="GO" id="GO:0004672">
    <property type="term" value="F:protein kinase activity"/>
    <property type="evidence" value="ECO:0007669"/>
    <property type="project" value="InterPro"/>
</dbReference>
<dbReference type="EMBL" id="CM000786">
    <property type="protein sequence ID" value="AQK38953.1"/>
    <property type="molecule type" value="Genomic_DNA"/>
</dbReference>
<dbReference type="InterPro" id="IPR004883">
    <property type="entry name" value="LOB"/>
</dbReference>
<dbReference type="PROSITE" id="PS50011">
    <property type="entry name" value="PROTEIN_KINASE_DOM"/>
    <property type="match status" value="1"/>
</dbReference>
<name>K7TE93_MAIZE</name>
<dbReference type="PANTHER" id="PTHR31301">
    <property type="entry name" value="LOB DOMAIN-CONTAINING PROTEIN 4-RELATED"/>
    <property type="match status" value="1"/>
</dbReference>
<dbReference type="ExpressionAtlas" id="K7TE93">
    <property type="expression patterns" value="baseline and differential"/>
</dbReference>
<dbReference type="InterPro" id="IPR000719">
    <property type="entry name" value="Prot_kinase_dom"/>
</dbReference>
<dbReference type="GO" id="GO:0005524">
    <property type="term" value="F:ATP binding"/>
    <property type="evidence" value="ECO:0007669"/>
    <property type="project" value="InterPro"/>
</dbReference>
<proteinExistence type="inferred from homology"/>
<gene>
    <name evidence="2" type="ORF">ZEAMMB73_Zm00001d023316</name>
</gene>
<protein>
    <submittedName>
        <fullName evidence="2">Disease resistance protein RPM1</fullName>
    </submittedName>
</protein>
<evidence type="ECO:0000313" key="2">
    <source>
        <dbReference type="EMBL" id="AQK38953.1"/>
    </source>
</evidence>
<dbReference type="Pfam" id="PF03195">
    <property type="entry name" value="LOB"/>
    <property type="match status" value="1"/>
</dbReference>
<dbReference type="Pfam" id="PF00069">
    <property type="entry name" value="Pkinase"/>
    <property type="match status" value="1"/>
</dbReference>